<dbReference type="Proteomes" id="UP001299068">
    <property type="component" value="Unassembled WGS sequence"/>
</dbReference>
<evidence type="ECO:0000313" key="2">
    <source>
        <dbReference type="Proteomes" id="UP001299068"/>
    </source>
</evidence>
<keyword evidence="2" id="KW-1185">Reference proteome</keyword>
<name>A0ABS7L3F3_CLOSR</name>
<protein>
    <submittedName>
        <fullName evidence="1">Uncharacterized protein</fullName>
    </submittedName>
</protein>
<proteinExistence type="predicted"/>
<sequence>MKKISQVEVLSLTGILKMENDSVIAQKAINLLITDEDLKRQAEASVLAAEGRIKALKGFIKENKDIISKEEQ</sequence>
<gene>
    <name evidence="1" type="ORF">K5V21_18340</name>
</gene>
<dbReference type="RefSeq" id="WP_221862497.1">
    <property type="nucleotide sequence ID" value="NZ_JAIKTU010000024.1"/>
</dbReference>
<dbReference type="EMBL" id="JAIKTU010000024">
    <property type="protein sequence ID" value="MBY0757387.1"/>
    <property type="molecule type" value="Genomic_DNA"/>
</dbReference>
<reference evidence="1 2" key="1">
    <citation type="journal article" date="2021" name="Cell Host Microbe">
        <title>in vivo commensal control of Clostridioides difficile virulence.</title>
        <authorList>
            <person name="Girinathan B.P."/>
            <person name="Dibenedetto N."/>
            <person name="Worley J.N."/>
            <person name="Peltier J."/>
            <person name="Arrieta-Ortiz M.L."/>
            <person name="Rupa Christinal Immanuel S."/>
            <person name="Lavin R."/>
            <person name="Delaney M.L."/>
            <person name="Cummins C."/>
            <person name="Hoffmann M."/>
            <person name="Luo Y."/>
            <person name="Gonzalez-Escalona N."/>
            <person name="Allard M."/>
            <person name="Onderdonk A.B."/>
            <person name="Gerber G.K."/>
            <person name="Sonenshein A.L."/>
            <person name="Baliga N."/>
            <person name="Dupuy B."/>
            <person name="Bry L."/>
        </authorList>
    </citation>
    <scope>NUCLEOTIDE SEQUENCE [LARGE SCALE GENOMIC DNA]</scope>
    <source>
        <strain evidence="1 2">DSM 599</strain>
    </source>
</reference>
<comment type="caution">
    <text evidence="1">The sequence shown here is derived from an EMBL/GenBank/DDBJ whole genome shotgun (WGS) entry which is preliminary data.</text>
</comment>
<organism evidence="1 2">
    <name type="scientific">Clostridium sardiniense</name>
    <name type="common">Clostridium absonum</name>
    <dbReference type="NCBI Taxonomy" id="29369"/>
    <lineage>
        <taxon>Bacteria</taxon>
        <taxon>Bacillati</taxon>
        <taxon>Bacillota</taxon>
        <taxon>Clostridia</taxon>
        <taxon>Eubacteriales</taxon>
        <taxon>Clostridiaceae</taxon>
        <taxon>Clostridium</taxon>
    </lineage>
</organism>
<evidence type="ECO:0000313" key="1">
    <source>
        <dbReference type="EMBL" id="MBY0757387.1"/>
    </source>
</evidence>
<accession>A0ABS7L3F3</accession>